<name>A0A1J4JSI8_9EUKA</name>
<protein>
    <recommendedName>
        <fullName evidence="3">Ubiquitin-like domain-containing protein</fullName>
    </recommendedName>
</protein>
<evidence type="ECO:0000313" key="1">
    <source>
        <dbReference type="EMBL" id="OHT02103.1"/>
    </source>
</evidence>
<proteinExistence type="predicted"/>
<sequence length="210" mass="24045">MEEHLHLKIKLFGNTQIIPLIVQASCQAKEIIVLLEPTIYMNQNPILLHNGKILNLYLSLASQNIKNNSVIIIYRKVSHNFSTSILHIIDESQSAEITPSYCKIGSLFCEFLRIKDSEINREFDDECISSIDEADILSHIIQKEIAKDHIVIMKFATVLNETPQNISTAPLPPLMPEMTTKIKKPQVTKDLRTCEQAGEYFHEQISSWNW</sequence>
<comment type="caution">
    <text evidence="1">The sequence shown here is derived from an EMBL/GenBank/DDBJ whole genome shotgun (WGS) entry which is preliminary data.</text>
</comment>
<dbReference type="AlphaFoldDB" id="A0A1J4JSI8"/>
<accession>A0A1J4JSI8</accession>
<keyword evidence="2" id="KW-1185">Reference proteome</keyword>
<organism evidence="1 2">
    <name type="scientific">Tritrichomonas foetus</name>
    <dbReference type="NCBI Taxonomy" id="1144522"/>
    <lineage>
        <taxon>Eukaryota</taxon>
        <taxon>Metamonada</taxon>
        <taxon>Parabasalia</taxon>
        <taxon>Tritrichomonadida</taxon>
        <taxon>Tritrichomonadidae</taxon>
        <taxon>Tritrichomonas</taxon>
    </lineage>
</organism>
<dbReference type="VEuPathDB" id="TrichDB:TRFO_07301"/>
<dbReference type="EMBL" id="MLAK01000882">
    <property type="protein sequence ID" value="OHT02103.1"/>
    <property type="molecule type" value="Genomic_DNA"/>
</dbReference>
<dbReference type="RefSeq" id="XP_068355239.1">
    <property type="nucleotide sequence ID" value="XM_068493593.1"/>
</dbReference>
<dbReference type="InterPro" id="IPR029071">
    <property type="entry name" value="Ubiquitin-like_domsf"/>
</dbReference>
<dbReference type="SUPFAM" id="SSF54236">
    <property type="entry name" value="Ubiquitin-like"/>
    <property type="match status" value="1"/>
</dbReference>
<evidence type="ECO:0000313" key="2">
    <source>
        <dbReference type="Proteomes" id="UP000179807"/>
    </source>
</evidence>
<gene>
    <name evidence="1" type="ORF">TRFO_07301</name>
</gene>
<reference evidence="1" key="1">
    <citation type="submission" date="2016-10" db="EMBL/GenBank/DDBJ databases">
        <authorList>
            <person name="Benchimol M."/>
            <person name="Almeida L.G."/>
            <person name="Vasconcelos A.T."/>
            <person name="Perreira-Neves A."/>
            <person name="Rosa I.A."/>
            <person name="Tasca T."/>
            <person name="Bogo M.R."/>
            <person name="de Souza W."/>
        </authorList>
    </citation>
    <scope>NUCLEOTIDE SEQUENCE [LARGE SCALE GENOMIC DNA]</scope>
    <source>
        <strain evidence="1">K</strain>
    </source>
</reference>
<dbReference type="Proteomes" id="UP000179807">
    <property type="component" value="Unassembled WGS sequence"/>
</dbReference>
<dbReference type="GeneID" id="94828297"/>
<evidence type="ECO:0008006" key="3">
    <source>
        <dbReference type="Google" id="ProtNLM"/>
    </source>
</evidence>